<comment type="caution">
    <text evidence="1">The sequence shown here is derived from an EMBL/GenBank/DDBJ whole genome shotgun (WGS) entry which is preliminary data.</text>
</comment>
<dbReference type="Proteomes" id="UP001172386">
    <property type="component" value="Unassembled WGS sequence"/>
</dbReference>
<gene>
    <name evidence="1" type="ORF">H2198_006980</name>
</gene>
<evidence type="ECO:0000313" key="2">
    <source>
        <dbReference type="Proteomes" id="UP001172386"/>
    </source>
</evidence>
<proteinExistence type="predicted"/>
<accession>A0ACC3A1H6</accession>
<keyword evidence="2" id="KW-1185">Reference proteome</keyword>
<evidence type="ECO:0000313" key="1">
    <source>
        <dbReference type="EMBL" id="KAJ9653871.1"/>
    </source>
</evidence>
<name>A0ACC3A1H6_9EURO</name>
<dbReference type="EMBL" id="JAPDRQ010000138">
    <property type="protein sequence ID" value="KAJ9653871.1"/>
    <property type="molecule type" value="Genomic_DNA"/>
</dbReference>
<protein>
    <submittedName>
        <fullName evidence="1">Uncharacterized protein</fullName>
    </submittedName>
</protein>
<reference evidence="1" key="1">
    <citation type="submission" date="2022-10" db="EMBL/GenBank/DDBJ databases">
        <title>Culturing micro-colonial fungi from biological soil crusts in the Mojave desert and describing Neophaeococcomyces mojavensis, and introducing the new genera and species Taxawa tesnikishii.</title>
        <authorList>
            <person name="Kurbessoian T."/>
            <person name="Stajich J.E."/>
        </authorList>
    </citation>
    <scope>NUCLEOTIDE SEQUENCE</scope>
    <source>
        <strain evidence="1">JES_112</strain>
    </source>
</reference>
<sequence>MSGQDKDLAALALQEKEQERAHSTSVNMAPSDQHTYHDMATSTSITPHDPTRASPSHQQHPSVSSTTSDESAGTPIPPTDEKSSNDEGVDAAAKRPDLQRQESRAAEFSKLRIGIIMFSLCTALFLSALDVTIITTALPTIAQHFGASSSGYTWIGSSYLLANAAATPLWGKFSDIWGRKPMLILANIVFMIGSLVAALATSIGMLIGGRVIQGLGGGGLIILVSIAISDLFSMRERPKYYAFVGATWAIASGVGPVIGGVFTEAVTWRWCFYINLPLDGVSLLLLIFFLKLDTPRTPFMQGIRAIDWVGGLTIVGGVITFLYGFESAGVTHPWNSAFVLCLIIFGALLMVLFFLTEWKIAKYPIMPLRLFADPSNMAAYGICFLFGFVFISQSYYLPLYFQTVMGLSPILSGCTLFALVIPLSITSMISGIVMKKTGRYQEVIWVSAVFFCIGAGLLIDLPAHTSWPRVIIYQIIAGIGTGPLFQGPLIALQSHLKGYDAAVGTATYGFIRNISTSMSVVLGGVVFQNELAKRESYLESVLGPQLAAQFAGSSFGSTTDQLRRLPPAQKQALNNAYASSLRIMWIFYVAFAALLIVVSVFITKVELSKEHEKTKTGIEEQERIRKEQQEIKKQKRASGGKELGKDIEEGVAGTTPTAAEG</sequence>
<organism evidence="1 2">
    <name type="scientific">Neophaeococcomyces mojaviensis</name>
    <dbReference type="NCBI Taxonomy" id="3383035"/>
    <lineage>
        <taxon>Eukaryota</taxon>
        <taxon>Fungi</taxon>
        <taxon>Dikarya</taxon>
        <taxon>Ascomycota</taxon>
        <taxon>Pezizomycotina</taxon>
        <taxon>Eurotiomycetes</taxon>
        <taxon>Chaetothyriomycetidae</taxon>
        <taxon>Chaetothyriales</taxon>
        <taxon>Chaetothyriales incertae sedis</taxon>
        <taxon>Neophaeococcomyces</taxon>
    </lineage>
</organism>